<proteinExistence type="predicted"/>
<protein>
    <recommendedName>
        <fullName evidence="3">GTA TIM-barrel-like domain-containing protein</fullName>
    </recommendedName>
</protein>
<dbReference type="InterPro" id="IPR055151">
    <property type="entry name" value="GH113"/>
</dbReference>
<dbReference type="Proteomes" id="UP001199469">
    <property type="component" value="Unassembled WGS sequence"/>
</dbReference>
<evidence type="ECO:0000313" key="2">
    <source>
        <dbReference type="Proteomes" id="UP001199469"/>
    </source>
</evidence>
<keyword evidence="2" id="KW-1185">Reference proteome</keyword>
<sequence>MSRTTRIAVVEIVLLLGLFTWAGSAGSGLSRAVPISQQRGFAMPTWEPSGYERGDAAGALTQMVGVGSNWVQIVPTWYVSTRSATRIAATSQGPTDQDVQLAIGLAHARGLKVLLKPHVDSLDGTDRSKLAPADAAAWFASYTAFITHYAQLAQATRSEEFAVGTELDSMSTHRPEWAAVIGGVRKVYAGPLVYAANDDAYTRVAFWDLVDLVGIDAYWTLSPVPTADVATLRKTLEPQRDRLAAFAAQVHRQVLFTEAGFTSQRGATTNPSSQTVSTVPAPDEQAAGYEALLETFGQEPWWAGVFWWVWVDVPQDGVPASLDFSVRGKPAEAVIRRWWSPPAAE</sequence>
<evidence type="ECO:0000313" key="1">
    <source>
        <dbReference type="EMBL" id="MCD2196095.1"/>
    </source>
</evidence>
<dbReference type="RefSeq" id="WP_230737952.1">
    <property type="nucleotide sequence ID" value="NZ_JAJNDB010000005.1"/>
</dbReference>
<dbReference type="InterPro" id="IPR017853">
    <property type="entry name" value="GH"/>
</dbReference>
<dbReference type="Gene3D" id="3.20.20.80">
    <property type="entry name" value="Glycosidases"/>
    <property type="match status" value="1"/>
</dbReference>
<comment type="caution">
    <text evidence="1">The sequence shown here is derived from an EMBL/GenBank/DDBJ whole genome shotgun (WGS) entry which is preliminary data.</text>
</comment>
<evidence type="ECO:0008006" key="3">
    <source>
        <dbReference type="Google" id="ProtNLM"/>
    </source>
</evidence>
<organism evidence="1 2">
    <name type="scientific">Actinomycetospora endophytica</name>
    <dbReference type="NCBI Taxonomy" id="2291215"/>
    <lineage>
        <taxon>Bacteria</taxon>
        <taxon>Bacillati</taxon>
        <taxon>Actinomycetota</taxon>
        <taxon>Actinomycetes</taxon>
        <taxon>Pseudonocardiales</taxon>
        <taxon>Pseudonocardiaceae</taxon>
        <taxon>Actinomycetospora</taxon>
    </lineage>
</organism>
<dbReference type="CDD" id="cd19608">
    <property type="entry name" value="GH113_mannanase-like"/>
    <property type="match status" value="1"/>
</dbReference>
<dbReference type="Pfam" id="PF22612">
    <property type="entry name" value="GH113"/>
    <property type="match status" value="1"/>
</dbReference>
<dbReference type="EMBL" id="JAJNDB010000005">
    <property type="protein sequence ID" value="MCD2196095.1"/>
    <property type="molecule type" value="Genomic_DNA"/>
</dbReference>
<accession>A0ABS8PCV3</accession>
<reference evidence="1 2" key="1">
    <citation type="submission" date="2021-11" db="EMBL/GenBank/DDBJ databases">
        <title>Draft genome sequence of Actinomycetospora sp. SF1 isolated from the rhizosphere soil.</title>
        <authorList>
            <person name="Duangmal K."/>
            <person name="Chantavorakit T."/>
        </authorList>
    </citation>
    <scope>NUCLEOTIDE SEQUENCE [LARGE SCALE GENOMIC DNA]</scope>
    <source>
        <strain evidence="1 2">TBRC 5722</strain>
    </source>
</reference>
<gene>
    <name evidence="1" type="ORF">LQ327_22235</name>
</gene>
<name>A0ABS8PCV3_9PSEU</name>
<dbReference type="SUPFAM" id="SSF51445">
    <property type="entry name" value="(Trans)glycosidases"/>
    <property type="match status" value="1"/>
</dbReference>